<dbReference type="Pfam" id="PF12937">
    <property type="entry name" value="F-box-like"/>
    <property type="match status" value="1"/>
</dbReference>
<dbReference type="RefSeq" id="XP_012798444.2">
    <property type="nucleotide sequence ID" value="XM_012942990.3"/>
</dbReference>
<dbReference type="InterPro" id="IPR015915">
    <property type="entry name" value="Kelch-typ_b-propeller"/>
</dbReference>
<dbReference type="InterPro" id="IPR036047">
    <property type="entry name" value="F-box-like_dom_sf"/>
</dbReference>
<dbReference type="GO" id="GO:1990756">
    <property type="term" value="F:ubiquitin-like ligase-substrate adaptor activity"/>
    <property type="evidence" value="ECO:0007669"/>
    <property type="project" value="TreeGrafter"/>
</dbReference>
<dbReference type="PANTHER" id="PTHR46432">
    <property type="entry name" value="F-BOX ONLY PROTEIN 42"/>
    <property type="match status" value="1"/>
</dbReference>
<feature type="compositionally biased region" description="Polar residues" evidence="1">
    <location>
        <begin position="354"/>
        <end position="376"/>
    </location>
</feature>
<reference evidence="2" key="2">
    <citation type="journal article" date="2019" name="Gigascience">
        <title>High-quality Schistosoma haematobium genome achieved by single-molecule and long-range sequencing.</title>
        <authorList>
            <person name="Stroehlein A.J."/>
            <person name="Korhonen P.K."/>
            <person name="Chong T.M."/>
            <person name="Lim Y.L."/>
            <person name="Chan K.G."/>
            <person name="Webster B."/>
            <person name="Rollinson D."/>
            <person name="Brindley P.J."/>
            <person name="Gasser R.B."/>
            <person name="Young N.D."/>
        </authorList>
    </citation>
    <scope>NUCLEOTIDE SEQUENCE</scope>
</reference>
<reference evidence="2" key="1">
    <citation type="journal article" date="2012" name="Nat. Genet.">
        <title>Whole-genome sequence of Schistosoma haematobium.</title>
        <authorList>
            <person name="Young N.D."/>
            <person name="Jex A.R."/>
            <person name="Li B."/>
            <person name="Liu S."/>
            <person name="Yang L."/>
            <person name="Xiong Z."/>
            <person name="Li Y."/>
            <person name="Cantacessi C."/>
            <person name="Hall R.S."/>
            <person name="Xu X."/>
            <person name="Chen F."/>
            <person name="Wu X."/>
            <person name="Zerlotini A."/>
            <person name="Oliveira G."/>
            <person name="Hofmann A."/>
            <person name="Zhang G."/>
            <person name="Fang X."/>
            <person name="Kang Y."/>
            <person name="Campbell B.E."/>
            <person name="Loukas A."/>
            <person name="Ranganathan S."/>
            <person name="Rollinson D."/>
            <person name="Rinaldi G."/>
            <person name="Brindley P.J."/>
            <person name="Yang H."/>
            <person name="Wang J."/>
            <person name="Wang J."/>
            <person name="Gasser R.B."/>
        </authorList>
    </citation>
    <scope>NUCLEOTIDE SEQUENCE</scope>
</reference>
<dbReference type="AlphaFoldDB" id="A0A6A5D6H8"/>
<sequence length="777" mass="87228">MHNSSQYKQHNQKEEQTNMAAAKTRYQELFTVIYLNVVEHSPIFALEIGVRYHFPNVALQMFSDLPVELLQCIFMLLSPCTDLLTVLNVCRRWREVGQSVFKLRESLSLSAFKMQRPLQWVSPQLATCTERFKHTSPSKRFGATIILKEHLLYVFGGATKELTAFNDLWTYDLSTFSWQRLIGKGELPTPRAHSKGGFIGNLLYLYGGCQSFHRAGSEHTGRMDWLTELNSFDISTMHWSRMPLYEVNHLSPVSPPAIAGQSGCFLPKGGIGEPSVLVLFGGMCQSLGLCVNYLFVISPENGCWISLSDTTDNCQGDWPSGRCGHSTCALDSNRMLLLFGNLESPLATDHSVRRQQGMSVNPTSSNDPESTSSTLNYHGRPARDVWILTRCSPSIGQEWFEVDWFWTKVQCSEGIPGCPPIDFYHATAVSLPYREDSKSLLLTKDSNFISVPSDNVGTNNSIVHNVYTVVVISQPTTALLDEAAKQRRYWHRMKLNSELNSVTFQNNSVGQDSRTSDDDVNDEDEEQRKHCHSADITDRESTGILQLPSSRRANNRRARRLEALAIQERRLFGTRNLIPNEVNTSSLARSFSSNQSSSNHNQYPSNHVKLECAYRPLALYTLNIIYSHSDASYSSETKIHFTENKAKGVWLAPVKQNYLDLYSAPPECLGFSCAFGHGCLFLFGGLTDSDDIRPNENMNTFHPLVNGSQNRNDNDLYQRHNNSSTLQSSRSSVLNESLTQGHLVSCVNHSPDAIYPNPLGTAQFFVLRARALAGTII</sequence>
<dbReference type="GeneID" id="24594411"/>
<dbReference type="PANTHER" id="PTHR46432:SF1">
    <property type="entry name" value="F-BOX ONLY PROTEIN 42"/>
    <property type="match status" value="1"/>
</dbReference>
<reference evidence="2" key="3">
    <citation type="submission" date="2021-06" db="EMBL/GenBank/DDBJ databases">
        <title>Chromosome-level genome assembly for S. haematobium.</title>
        <authorList>
            <person name="Stroehlein A.J."/>
        </authorList>
    </citation>
    <scope>NUCLEOTIDE SEQUENCE</scope>
</reference>
<evidence type="ECO:0000313" key="3">
    <source>
        <dbReference type="Proteomes" id="UP000471633"/>
    </source>
</evidence>
<feature type="compositionally biased region" description="Basic and acidic residues" evidence="1">
    <location>
        <begin position="526"/>
        <end position="541"/>
    </location>
</feature>
<name>A0A6A5D6H8_SCHHA</name>
<dbReference type="SUPFAM" id="SSF81383">
    <property type="entry name" value="F-box domain"/>
    <property type="match status" value="1"/>
</dbReference>
<dbReference type="GO" id="GO:0019005">
    <property type="term" value="C:SCF ubiquitin ligase complex"/>
    <property type="evidence" value="ECO:0007669"/>
    <property type="project" value="TreeGrafter"/>
</dbReference>
<comment type="caution">
    <text evidence="2">The sequence shown here is derived from an EMBL/GenBank/DDBJ whole genome shotgun (WGS) entry which is preliminary data.</text>
</comment>
<organism evidence="2 3">
    <name type="scientific">Schistosoma haematobium</name>
    <name type="common">Blood fluke</name>
    <dbReference type="NCBI Taxonomy" id="6185"/>
    <lineage>
        <taxon>Eukaryota</taxon>
        <taxon>Metazoa</taxon>
        <taxon>Spiralia</taxon>
        <taxon>Lophotrochozoa</taxon>
        <taxon>Platyhelminthes</taxon>
        <taxon>Trematoda</taxon>
        <taxon>Digenea</taxon>
        <taxon>Strigeidida</taxon>
        <taxon>Schistosomatoidea</taxon>
        <taxon>Schistosomatidae</taxon>
        <taxon>Schistosoma</taxon>
    </lineage>
</organism>
<dbReference type="InterPro" id="IPR052821">
    <property type="entry name" value="F-box_only_SRC"/>
</dbReference>
<proteinExistence type="predicted"/>
<evidence type="ECO:0000256" key="1">
    <source>
        <dbReference type="SAM" id="MobiDB-lite"/>
    </source>
</evidence>
<feature type="region of interest" description="Disordered" evidence="1">
    <location>
        <begin position="350"/>
        <end position="376"/>
    </location>
</feature>
<dbReference type="SMART" id="SM00256">
    <property type="entry name" value="FBOX"/>
    <property type="match status" value="1"/>
</dbReference>
<dbReference type="KEGG" id="shx:MS3_00004329"/>
<dbReference type="Gene3D" id="2.120.10.80">
    <property type="entry name" value="Kelch-type beta propeller"/>
    <property type="match status" value="1"/>
</dbReference>
<feature type="compositionally biased region" description="Polar residues" evidence="1">
    <location>
        <begin position="501"/>
        <end position="513"/>
    </location>
</feature>
<dbReference type="EMBL" id="AMPZ03000002">
    <property type="protein sequence ID" value="KAH9592381.1"/>
    <property type="molecule type" value="Genomic_DNA"/>
</dbReference>
<protein>
    <submittedName>
        <fullName evidence="2">F-box only protein 42</fullName>
    </submittedName>
</protein>
<accession>A0A6A5D6H8</accession>
<feature type="region of interest" description="Disordered" evidence="1">
    <location>
        <begin position="501"/>
        <end position="553"/>
    </location>
</feature>
<keyword evidence="3" id="KW-1185">Reference proteome</keyword>
<evidence type="ECO:0000313" key="2">
    <source>
        <dbReference type="EMBL" id="KAH9592381.1"/>
    </source>
</evidence>
<dbReference type="Proteomes" id="UP000471633">
    <property type="component" value="Unassembled WGS sequence"/>
</dbReference>
<dbReference type="Pfam" id="PF24681">
    <property type="entry name" value="Kelch_KLHDC2_KLHL20_DRC7"/>
    <property type="match status" value="1"/>
</dbReference>
<dbReference type="InterPro" id="IPR001810">
    <property type="entry name" value="F-box_dom"/>
</dbReference>
<reference evidence="2" key="4">
    <citation type="journal article" date="2022" name="PLoS Pathog.">
        <title>Chromosome-level genome of Schistosoma haematobium underpins genome-wide explorations of molecular variation.</title>
        <authorList>
            <person name="Stroehlein A.J."/>
            <person name="Korhonen P.K."/>
            <person name="Lee V.V."/>
            <person name="Ralph S.A."/>
            <person name="Mentink-Kane M."/>
            <person name="You H."/>
            <person name="McManus D.P."/>
            <person name="Tchuente L.T."/>
            <person name="Stothard J.R."/>
            <person name="Kaur P."/>
            <person name="Dudchenko O."/>
            <person name="Aiden E.L."/>
            <person name="Yang B."/>
            <person name="Yang H."/>
            <person name="Emery A.M."/>
            <person name="Webster B.L."/>
            <person name="Brindley P.J."/>
            <person name="Rollinson D."/>
            <person name="Chang B.C.H."/>
            <person name="Gasser R.B."/>
            <person name="Young N.D."/>
        </authorList>
    </citation>
    <scope>NUCLEOTIDE SEQUENCE</scope>
</reference>
<dbReference type="CTD" id="54455"/>
<dbReference type="Gene3D" id="1.20.1280.50">
    <property type="match status" value="1"/>
</dbReference>
<gene>
    <name evidence="2" type="primary">FBXO42</name>
    <name evidence="2" type="ORF">MS3_00004329</name>
</gene>
<dbReference type="SUPFAM" id="SSF117281">
    <property type="entry name" value="Kelch motif"/>
    <property type="match status" value="1"/>
</dbReference>